<comment type="caution">
    <text evidence="3">The sequence shown here is derived from an EMBL/GenBank/DDBJ whole genome shotgun (WGS) entry which is preliminary data.</text>
</comment>
<name>A0AAV0TWE9_HYABA</name>
<feature type="region of interest" description="Disordered" evidence="1">
    <location>
        <begin position="135"/>
        <end position="165"/>
    </location>
</feature>
<evidence type="ECO:0008006" key="5">
    <source>
        <dbReference type="Google" id="ProtNLM"/>
    </source>
</evidence>
<dbReference type="EMBL" id="CANTFL010000909">
    <property type="protein sequence ID" value="CAI5728579.1"/>
    <property type="molecule type" value="Genomic_DNA"/>
</dbReference>
<evidence type="ECO:0000313" key="4">
    <source>
        <dbReference type="Proteomes" id="UP001162031"/>
    </source>
</evidence>
<evidence type="ECO:0000256" key="2">
    <source>
        <dbReference type="SAM" id="SignalP"/>
    </source>
</evidence>
<sequence length="165" mass="18512">MLMRTTIPACFLLLVLLLVLSTGTGASSAPTVEELTGVSVPKQGQPAQLVTNGERTLMRANKIIDGGPPEERGTMDLGVRLKEMFTNVKTRAKIKAVKRFFKGTRDKVVSTYRKAHNEFLAWWDNVVTTYRSEQAAAAEKKERDMSRELEENYKMSKSMSKRKAV</sequence>
<protein>
    <recommendedName>
        <fullName evidence="5">RxLR effector protein</fullName>
    </recommendedName>
</protein>
<evidence type="ECO:0000256" key="1">
    <source>
        <dbReference type="SAM" id="MobiDB-lite"/>
    </source>
</evidence>
<keyword evidence="2" id="KW-0732">Signal</keyword>
<feature type="signal peptide" evidence="2">
    <location>
        <begin position="1"/>
        <end position="26"/>
    </location>
</feature>
<proteinExistence type="predicted"/>
<accession>A0AAV0TWE9</accession>
<gene>
    <name evidence="3" type="ORF">HBR001_LOCUS4356</name>
</gene>
<feature type="compositionally biased region" description="Basic and acidic residues" evidence="1">
    <location>
        <begin position="138"/>
        <end position="154"/>
    </location>
</feature>
<dbReference type="Proteomes" id="UP001162031">
    <property type="component" value="Unassembled WGS sequence"/>
</dbReference>
<evidence type="ECO:0000313" key="3">
    <source>
        <dbReference type="EMBL" id="CAI5728579.1"/>
    </source>
</evidence>
<reference evidence="3" key="1">
    <citation type="submission" date="2022-12" db="EMBL/GenBank/DDBJ databases">
        <authorList>
            <person name="Webb A."/>
        </authorList>
    </citation>
    <scope>NUCLEOTIDE SEQUENCE</scope>
    <source>
        <strain evidence="3">Hp1</strain>
    </source>
</reference>
<dbReference type="AlphaFoldDB" id="A0AAV0TWE9"/>
<organism evidence="3 4">
    <name type="scientific">Hyaloperonospora brassicae</name>
    <name type="common">Brassica downy mildew</name>
    <name type="synonym">Peronospora brassicae</name>
    <dbReference type="NCBI Taxonomy" id="162125"/>
    <lineage>
        <taxon>Eukaryota</taxon>
        <taxon>Sar</taxon>
        <taxon>Stramenopiles</taxon>
        <taxon>Oomycota</taxon>
        <taxon>Peronosporomycetes</taxon>
        <taxon>Peronosporales</taxon>
        <taxon>Peronosporaceae</taxon>
        <taxon>Hyaloperonospora</taxon>
    </lineage>
</organism>
<feature type="chain" id="PRO_5044021384" description="RxLR effector protein" evidence="2">
    <location>
        <begin position="27"/>
        <end position="165"/>
    </location>
</feature>
<keyword evidence="4" id="KW-1185">Reference proteome</keyword>